<keyword evidence="2" id="KW-1133">Transmembrane helix</keyword>
<accession>A0A859DP82</accession>
<dbReference type="InterPro" id="IPR041033">
    <property type="entry name" value="SpaA_PFL_dom_1"/>
</dbReference>
<evidence type="ECO:0000259" key="3">
    <source>
        <dbReference type="PROSITE" id="PS51820"/>
    </source>
</evidence>
<dbReference type="Pfam" id="PF24547">
    <property type="entry name" value="DUF7601"/>
    <property type="match status" value="1"/>
</dbReference>
<evidence type="ECO:0000256" key="2">
    <source>
        <dbReference type="SAM" id="Phobius"/>
    </source>
</evidence>
<dbReference type="KEGG" id="clf:GJQ69_01875"/>
<evidence type="ECO:0000256" key="1">
    <source>
        <dbReference type="SAM" id="MobiDB-lite"/>
    </source>
</evidence>
<dbReference type="PANTHER" id="PTHR31137">
    <property type="entry name" value="PROTEIN PSIB-RELATED-RELATED"/>
    <property type="match status" value="1"/>
</dbReference>
<feature type="region of interest" description="Disordered" evidence="1">
    <location>
        <begin position="161"/>
        <end position="226"/>
    </location>
</feature>
<dbReference type="RefSeq" id="WP_174192802.1">
    <property type="nucleotide sequence ID" value="NZ_CP046051.1"/>
</dbReference>
<dbReference type="InterPro" id="IPR037524">
    <property type="entry name" value="PA14/GLEYA"/>
</dbReference>
<organism evidence="4 5">
    <name type="scientific">Caproicibacterium lactatifermentans</name>
    <dbReference type="NCBI Taxonomy" id="2666138"/>
    <lineage>
        <taxon>Bacteria</taxon>
        <taxon>Bacillati</taxon>
        <taxon>Bacillota</taxon>
        <taxon>Clostridia</taxon>
        <taxon>Eubacteriales</taxon>
        <taxon>Oscillospiraceae</taxon>
        <taxon>Caproicibacterium</taxon>
    </lineage>
</organism>
<dbReference type="InterPro" id="IPR013783">
    <property type="entry name" value="Ig-like_fold"/>
</dbReference>
<dbReference type="Gene3D" id="2.60.40.1140">
    <property type="entry name" value="Collagen-binding surface protein Cna, B-type domain"/>
    <property type="match status" value="1"/>
</dbReference>
<dbReference type="InterPro" id="IPR055382">
    <property type="entry name" value="DUF7601"/>
</dbReference>
<feature type="transmembrane region" description="Helical" evidence="2">
    <location>
        <begin position="979"/>
        <end position="996"/>
    </location>
</feature>
<feature type="compositionally biased region" description="Low complexity" evidence="1">
    <location>
        <begin position="163"/>
        <end position="223"/>
    </location>
</feature>
<name>A0A859DP82_9FIRM</name>
<dbReference type="Proteomes" id="UP000501316">
    <property type="component" value="Chromosome"/>
</dbReference>
<dbReference type="InterPro" id="IPR011874">
    <property type="entry name" value="Fibro_Slime"/>
</dbReference>
<dbReference type="NCBIfam" id="TIGR02148">
    <property type="entry name" value="Fibro_Slime"/>
    <property type="match status" value="1"/>
</dbReference>
<dbReference type="PANTHER" id="PTHR31137:SF11">
    <property type="entry name" value="PROTEIN PSIF"/>
    <property type="match status" value="1"/>
</dbReference>
<dbReference type="InterPro" id="IPR051154">
    <property type="entry name" value="Prespore-cell_inducing_factor"/>
</dbReference>
<evidence type="ECO:0000313" key="5">
    <source>
        <dbReference type="Proteomes" id="UP000501316"/>
    </source>
</evidence>
<dbReference type="EMBL" id="CP046051">
    <property type="protein sequence ID" value="QKN23349.1"/>
    <property type="molecule type" value="Genomic_DNA"/>
</dbReference>
<dbReference type="GO" id="GO:0005576">
    <property type="term" value="C:extracellular region"/>
    <property type="evidence" value="ECO:0007669"/>
    <property type="project" value="TreeGrafter"/>
</dbReference>
<dbReference type="Gene3D" id="2.60.40.10">
    <property type="entry name" value="Immunoglobulins"/>
    <property type="match status" value="1"/>
</dbReference>
<gene>
    <name evidence="4" type="ORF">GJQ69_01875</name>
</gene>
<keyword evidence="2" id="KW-0812">Transmembrane</keyword>
<dbReference type="AlphaFoldDB" id="A0A859DP82"/>
<proteinExistence type="predicted"/>
<keyword evidence="2" id="KW-0472">Membrane</keyword>
<protein>
    <submittedName>
        <fullName evidence="4">Fibro-slime domain-containing protein</fullName>
    </submittedName>
</protein>
<dbReference type="PROSITE" id="PS51820">
    <property type="entry name" value="PA14"/>
    <property type="match status" value="1"/>
</dbReference>
<evidence type="ECO:0000313" key="4">
    <source>
        <dbReference type="EMBL" id="QKN23349.1"/>
    </source>
</evidence>
<feature type="domain" description="PA14" evidence="3">
    <location>
        <begin position="532"/>
        <end position="733"/>
    </location>
</feature>
<dbReference type="Pfam" id="PF17802">
    <property type="entry name" value="SpaA"/>
    <property type="match status" value="1"/>
</dbReference>
<reference evidence="4 5" key="1">
    <citation type="submission" date="2019-11" db="EMBL/GenBank/DDBJ databases">
        <authorList>
            <person name="Ren C."/>
            <person name="Wang H."/>
            <person name="Xu Y."/>
        </authorList>
    </citation>
    <scope>NUCLEOTIDE SEQUENCE [LARGE SCALE GENOMIC DNA]</scope>
    <source>
        <strain evidence="4 5">LBM 19010</strain>
    </source>
</reference>
<sequence>MEKENPLLQAEVTKAVSGNDIPVHIMATADTEQDSTVFCFTPDAVNAELSDTYQFDAKNEVKVAAADKTTILDLHRVTESGKPVTYWFALEKGKSVKVDLSWTAKAAADQSTTQQVKLYAASAADLKAAKEAIQAKQSSGTAETADGSVSQPLALNWEPEAVSSEGTSSQVSSSKAASSEVSSSEATSAQVSSSEAASSEVPSSGASSSQASSSKTASSQTESKVVRQKLTASVYTDSKRTQAVSDGTSITVEGDLPQGTTAVAYPVQVSMEKANVLAAYDITLLDSTGKEFEPASPVKVYINTPRLKKAAGPVDIYHVQTGTADKSESTAAVKATVTQDKAASTRTAAKVAGAVLVQQQGTVQFSASSFSIYVVTSETISVGDTSALSAVSTLDVLACSGRSGQHRSALSTVSTLDSTAMGVTLQMFDYNSPANIGGGGYNGTTGSITQGLLSNKVGENGFPTCVNNGYSLSNWFTKGGSGTSYSNDANHLFLQSEYDKTHYLYYDGSQNFASFDKASGNFKVYNQLGTPNGDPRFFFQRGNFMPFNTLNIGNVRNHNRYVRNHNRYDYLGHELPTSDARYNENLYGFNESNNYFFGMYMEANFAQPKNGLVNGSPMRFEFTGDDDMWVYIDGKLVLDLGGIHDAQSGYIDFSTGEVGFSTTSQIGGNYKENITSIKDMFKAANDNMTASTFDNYSTHKIQVFYMERGAGASNLRIKFNMPSVPKGKLSISKQVEGDADTNATYPMKLFVDGKVQANAAYTLNGDSTPYKTDENGVFQLKTRQTAVFDGIDDSAKYYVQELNSADYAVTFNGAKAVLQKDNTTAQSGDYTFDSDGSFVAVTNKVKTSGFMLHKVSKDSKTSLSGAQFTLYKNDKADGTGSWRAYLGADKTGVYTVDGSGQVNITNLPSGAYKLIETKAPAGYSALGEPVTFKVDARTGSITPVNSWPTDVSFENSTMTVKDEKGYVLPEAGGAGTGKFFGGGLLLMGAALCTWYLKKQYAKGSCR</sequence>